<feature type="signal peptide" evidence="1">
    <location>
        <begin position="1"/>
        <end position="30"/>
    </location>
</feature>
<evidence type="ECO:0000259" key="2">
    <source>
        <dbReference type="SMART" id="SM00198"/>
    </source>
</evidence>
<dbReference type="KEGG" id="eaj:Q3M24_20440"/>
<organism evidence="3">
    <name type="scientific">Candidatus Electrothrix aestuarii</name>
    <dbReference type="NCBI Taxonomy" id="3062594"/>
    <lineage>
        <taxon>Bacteria</taxon>
        <taxon>Pseudomonadati</taxon>
        <taxon>Thermodesulfobacteriota</taxon>
        <taxon>Desulfobulbia</taxon>
        <taxon>Desulfobulbales</taxon>
        <taxon>Desulfobulbaceae</taxon>
        <taxon>Candidatus Electrothrix</taxon>
    </lineage>
</organism>
<dbReference type="PRINTS" id="PR00837">
    <property type="entry name" value="V5TPXLIKE"/>
</dbReference>
<dbReference type="InterPro" id="IPR035940">
    <property type="entry name" value="CAP_sf"/>
</dbReference>
<dbReference type="AlphaFoldDB" id="A0AAU8LTX0"/>
<dbReference type="SMART" id="SM00198">
    <property type="entry name" value="SCP"/>
    <property type="match status" value="1"/>
</dbReference>
<dbReference type="SUPFAM" id="SSF55797">
    <property type="entry name" value="PR-1-like"/>
    <property type="match status" value="1"/>
</dbReference>
<dbReference type="GO" id="GO:0005576">
    <property type="term" value="C:extracellular region"/>
    <property type="evidence" value="ECO:0007669"/>
    <property type="project" value="InterPro"/>
</dbReference>
<dbReference type="Gene3D" id="3.40.33.10">
    <property type="entry name" value="CAP"/>
    <property type="match status" value="1"/>
</dbReference>
<keyword evidence="1" id="KW-0732">Signal</keyword>
<reference evidence="3" key="2">
    <citation type="submission" date="2024-06" db="EMBL/GenBank/DDBJ databases">
        <authorList>
            <person name="Plum-Jensen L.E."/>
            <person name="Schramm A."/>
            <person name="Marshall I.P.G."/>
        </authorList>
    </citation>
    <scope>NUCLEOTIDE SEQUENCE</scope>
    <source>
        <strain evidence="3">Rat1</strain>
    </source>
</reference>
<dbReference type="FunFam" id="3.40.33.10:FF:000004">
    <property type="entry name" value="CAP, cysteine-rich secretory protein, antigen 5"/>
    <property type="match status" value="1"/>
</dbReference>
<dbReference type="PROSITE" id="PS51257">
    <property type="entry name" value="PROKAR_LIPOPROTEIN"/>
    <property type="match status" value="1"/>
</dbReference>
<evidence type="ECO:0000313" key="3">
    <source>
        <dbReference type="EMBL" id="XCN72633.1"/>
    </source>
</evidence>
<dbReference type="EMBL" id="CP159373">
    <property type="protein sequence ID" value="XCN72633.1"/>
    <property type="molecule type" value="Genomic_DNA"/>
</dbReference>
<dbReference type="InterPro" id="IPR018244">
    <property type="entry name" value="Allrgn_V5/Tpx1_CS"/>
</dbReference>
<dbReference type="InterPro" id="IPR001283">
    <property type="entry name" value="CRISP-related"/>
</dbReference>
<reference evidence="3" key="1">
    <citation type="journal article" date="2024" name="Syst. Appl. Microbiol.">
        <title>First single-strain enrichments of Electrothrix cable bacteria, description of E. aestuarii sp. nov. and E. rattekaaiensis sp. nov., and proposal of a cable bacteria taxonomy following the rules of the SeqCode.</title>
        <authorList>
            <person name="Plum-Jensen L.E."/>
            <person name="Schramm A."/>
            <person name="Marshall I.P.G."/>
        </authorList>
    </citation>
    <scope>NUCLEOTIDE SEQUENCE</scope>
    <source>
        <strain evidence="3">Rat1</strain>
    </source>
</reference>
<proteinExistence type="predicted"/>
<gene>
    <name evidence="3" type="ORF">Q3M24_20440</name>
</gene>
<accession>A0AAU8LTX0</accession>
<sequence length="223" mass="24279">MKTQQRGTNQHRGLITLTTTAFLAAAVLTAGCVNTGNTGSTGTTGASGPLSRHDILSAGQSEVSLQQNERHSGGENLINPEAITAEHNRWRSQVGVPELRWSDKLANAAQDWADTLKEKGCGFYHSNNGYGENLFMSSARIRSDGTREVMDVKPQDAVDSWGNESRDYNYAENSCSGVCGHYTQVVWKETQEVGCAKTVCDDKSQVWVCSYAPAGNRIGKRPY</sequence>
<name>A0AAU8LTX0_9BACT</name>
<evidence type="ECO:0000256" key="1">
    <source>
        <dbReference type="SAM" id="SignalP"/>
    </source>
</evidence>
<dbReference type="PROSITE" id="PS01009">
    <property type="entry name" value="CRISP_1"/>
    <property type="match status" value="1"/>
</dbReference>
<dbReference type="Pfam" id="PF00188">
    <property type="entry name" value="CAP"/>
    <property type="match status" value="1"/>
</dbReference>
<dbReference type="InterPro" id="IPR014044">
    <property type="entry name" value="CAP_dom"/>
</dbReference>
<dbReference type="PANTHER" id="PTHR10334">
    <property type="entry name" value="CYSTEINE-RICH SECRETORY PROTEIN-RELATED"/>
    <property type="match status" value="1"/>
</dbReference>
<feature type="chain" id="PRO_5043594117" evidence="1">
    <location>
        <begin position="31"/>
        <end position="223"/>
    </location>
</feature>
<feature type="domain" description="SCP" evidence="2">
    <location>
        <begin position="78"/>
        <end position="219"/>
    </location>
</feature>
<protein>
    <submittedName>
        <fullName evidence="3">CAP domain-containing protein</fullName>
    </submittedName>
</protein>